<organism evidence="2 3">
    <name type="scientific">Actinospica durhamensis</name>
    <dbReference type="NCBI Taxonomy" id="1508375"/>
    <lineage>
        <taxon>Bacteria</taxon>
        <taxon>Bacillati</taxon>
        <taxon>Actinomycetota</taxon>
        <taxon>Actinomycetes</taxon>
        <taxon>Catenulisporales</taxon>
        <taxon>Actinospicaceae</taxon>
        <taxon>Actinospica</taxon>
    </lineage>
</organism>
<dbReference type="AlphaFoldDB" id="A0A941EWT0"/>
<dbReference type="Proteomes" id="UP000675781">
    <property type="component" value="Unassembled WGS sequence"/>
</dbReference>
<reference evidence="2" key="1">
    <citation type="submission" date="2021-04" db="EMBL/GenBank/DDBJ databases">
        <title>Genome based classification of Actinospica acidithermotolerans sp. nov., an actinobacterium isolated from an Indonesian hot spring.</title>
        <authorList>
            <person name="Kusuma A.B."/>
            <person name="Putra K.E."/>
            <person name="Nafisah S."/>
            <person name="Loh J."/>
            <person name="Nouioui I."/>
            <person name="Goodfellow M."/>
        </authorList>
    </citation>
    <scope>NUCLEOTIDE SEQUENCE</scope>
    <source>
        <strain evidence="2">CSCA 57</strain>
    </source>
</reference>
<dbReference type="InterPro" id="IPR012312">
    <property type="entry name" value="Hemerythrin-like"/>
</dbReference>
<dbReference type="Gene3D" id="1.20.120.520">
    <property type="entry name" value="nmb1532 protein domain like"/>
    <property type="match status" value="1"/>
</dbReference>
<protein>
    <submittedName>
        <fullName evidence="2">Hemerythrin domain-containing protein</fullName>
    </submittedName>
</protein>
<dbReference type="Pfam" id="PF01814">
    <property type="entry name" value="Hemerythrin"/>
    <property type="match status" value="1"/>
</dbReference>
<proteinExistence type="predicted"/>
<dbReference type="RefSeq" id="WP_212530902.1">
    <property type="nucleotide sequence ID" value="NZ_JAGSOG010000141.1"/>
</dbReference>
<feature type="domain" description="Hemerythrin-like" evidence="1">
    <location>
        <begin position="13"/>
        <end position="127"/>
    </location>
</feature>
<gene>
    <name evidence="2" type="ORF">KDL01_24315</name>
</gene>
<accession>A0A941EWT0</accession>
<name>A0A941EWT0_9ACTN</name>
<evidence type="ECO:0000313" key="2">
    <source>
        <dbReference type="EMBL" id="MBR7836424.1"/>
    </source>
</evidence>
<keyword evidence="3" id="KW-1185">Reference proteome</keyword>
<sequence length="165" mass="18147">MCLYCGCRDIPLIKEFVAEHETTLEVADEAAEALRAGAVLRARGRLDLMARQLEEHWRGEEEGLFAAMAEDPQYTAYVDELVTDHRRLRALLGEADPAVALDRARLLAALDELREHIAKEEDGLFPASLTSLSGAQWDAAMVAWRRAHPGNAALDEDLGHGAATD</sequence>
<comment type="caution">
    <text evidence="2">The sequence shown here is derived from an EMBL/GenBank/DDBJ whole genome shotgun (WGS) entry which is preliminary data.</text>
</comment>
<evidence type="ECO:0000259" key="1">
    <source>
        <dbReference type="Pfam" id="PF01814"/>
    </source>
</evidence>
<evidence type="ECO:0000313" key="3">
    <source>
        <dbReference type="Proteomes" id="UP000675781"/>
    </source>
</evidence>
<dbReference type="EMBL" id="JAGSOG010000141">
    <property type="protein sequence ID" value="MBR7836424.1"/>
    <property type="molecule type" value="Genomic_DNA"/>
</dbReference>